<dbReference type="InterPro" id="IPR019665">
    <property type="entry name" value="OxRdtase/DH_put_Rossmann_dom"/>
</dbReference>
<dbReference type="RefSeq" id="WP_142106982.1">
    <property type="nucleotide sequence ID" value="NZ_VFPH01000003.1"/>
</dbReference>
<evidence type="ECO:0000259" key="1">
    <source>
        <dbReference type="Pfam" id="PF10727"/>
    </source>
</evidence>
<proteinExistence type="predicted"/>
<protein>
    <submittedName>
        <fullName evidence="3">Putative short-subunit dehydrogenase-like oxidoreductase (DUF2520 family)</fullName>
    </submittedName>
</protein>
<evidence type="ECO:0000313" key="4">
    <source>
        <dbReference type="Proteomes" id="UP000319818"/>
    </source>
</evidence>
<dbReference type="InterPro" id="IPR008927">
    <property type="entry name" value="6-PGluconate_DH-like_C_sf"/>
</dbReference>
<dbReference type="SUPFAM" id="SSF51735">
    <property type="entry name" value="NAD(P)-binding Rossmann-fold domains"/>
    <property type="match status" value="1"/>
</dbReference>
<dbReference type="Pfam" id="PF10727">
    <property type="entry name" value="Rossmann-like"/>
    <property type="match status" value="1"/>
</dbReference>
<feature type="domain" description="Putative oxidoreductase/dehydrogenase Rossmann-like" evidence="1">
    <location>
        <begin position="5"/>
        <end position="125"/>
    </location>
</feature>
<keyword evidence="4" id="KW-1185">Reference proteome</keyword>
<name>A0A543FP91_9PSEU</name>
<dbReference type="Proteomes" id="UP000319818">
    <property type="component" value="Unassembled WGS sequence"/>
</dbReference>
<evidence type="ECO:0000313" key="3">
    <source>
        <dbReference type="EMBL" id="TQM35669.1"/>
    </source>
</evidence>
<dbReference type="Gene3D" id="3.40.50.720">
    <property type="entry name" value="NAD(P)-binding Rossmann-like Domain"/>
    <property type="match status" value="1"/>
</dbReference>
<dbReference type="InterPro" id="IPR037108">
    <property type="entry name" value="TM1727-like_C_sf"/>
</dbReference>
<gene>
    <name evidence="3" type="ORF">FB388_7108</name>
</gene>
<dbReference type="PANTHER" id="PTHR40459:SF1">
    <property type="entry name" value="CONSERVED HYPOTHETICAL ALANINE AND LEUCINE RICH PROTEIN"/>
    <property type="match status" value="1"/>
</dbReference>
<dbReference type="InterPro" id="IPR036291">
    <property type="entry name" value="NAD(P)-bd_dom_sf"/>
</dbReference>
<sequence length="297" mass="30386">MSAGRPARLAVGVVSAGRVGAAVGAAWAGAGHRVVATSGVSRDSVKRATALLPGVPLRPPDEVVAGVDLALLAVPDDVLPGLVRGLAAAGSFRAGQIVVHTSGAHGVSVLAPAVEHGVLPLALHPVMTFTGRTEDVARLAACSVGVTATAGDEAAWSVGEALVVEMGAEPVRVPEEVRPLYHTALAHGANHLVTLVRDCVEMLERAGVAPAERLVAPLLSAALDNALRHGDRALTGPVARGDVGTVRMHLRELDAADPDLAETYRVLAGRTAHRAVDAGLLPDHAAHDVLEILQEKP</sequence>
<evidence type="ECO:0000259" key="2">
    <source>
        <dbReference type="Pfam" id="PF10728"/>
    </source>
</evidence>
<comment type="caution">
    <text evidence="3">The sequence shown here is derived from an EMBL/GenBank/DDBJ whole genome shotgun (WGS) entry which is preliminary data.</text>
</comment>
<dbReference type="AlphaFoldDB" id="A0A543FP91"/>
<dbReference type="Gene3D" id="1.10.1040.20">
    <property type="entry name" value="ProC-like, C-terminal domain"/>
    <property type="match status" value="1"/>
</dbReference>
<reference evidence="3 4" key="1">
    <citation type="submission" date="2019-06" db="EMBL/GenBank/DDBJ databases">
        <title>Sequencing the genomes of 1000 actinobacteria strains.</title>
        <authorList>
            <person name="Klenk H.-P."/>
        </authorList>
    </citation>
    <scope>NUCLEOTIDE SEQUENCE [LARGE SCALE GENOMIC DNA]</scope>
    <source>
        <strain evidence="3 4">DSM 45511</strain>
    </source>
</reference>
<dbReference type="InterPro" id="IPR018931">
    <property type="entry name" value="DUF2520"/>
</dbReference>
<organism evidence="3 4">
    <name type="scientific">Pseudonocardia cypriaca</name>
    <dbReference type="NCBI Taxonomy" id="882449"/>
    <lineage>
        <taxon>Bacteria</taxon>
        <taxon>Bacillati</taxon>
        <taxon>Actinomycetota</taxon>
        <taxon>Actinomycetes</taxon>
        <taxon>Pseudonocardiales</taxon>
        <taxon>Pseudonocardiaceae</taxon>
        <taxon>Pseudonocardia</taxon>
    </lineage>
</organism>
<accession>A0A543FP91</accession>
<dbReference type="OrthoDB" id="8650434at2"/>
<dbReference type="Pfam" id="PF10728">
    <property type="entry name" value="DUF2520"/>
    <property type="match status" value="1"/>
</dbReference>
<dbReference type="SUPFAM" id="SSF48179">
    <property type="entry name" value="6-phosphogluconate dehydrogenase C-terminal domain-like"/>
    <property type="match status" value="1"/>
</dbReference>
<dbReference type="EMBL" id="VFPH01000003">
    <property type="protein sequence ID" value="TQM35669.1"/>
    <property type="molecule type" value="Genomic_DNA"/>
</dbReference>
<dbReference type="PANTHER" id="PTHR40459">
    <property type="entry name" value="CONSERVED HYPOTHETICAL ALANINE AND LEUCINE RICH PROTEIN"/>
    <property type="match status" value="1"/>
</dbReference>
<feature type="domain" description="DUF2520" evidence="2">
    <location>
        <begin position="149"/>
        <end position="270"/>
    </location>
</feature>